<organism evidence="1 2">
    <name type="scientific">Dillenia turbinata</name>
    <dbReference type="NCBI Taxonomy" id="194707"/>
    <lineage>
        <taxon>Eukaryota</taxon>
        <taxon>Viridiplantae</taxon>
        <taxon>Streptophyta</taxon>
        <taxon>Embryophyta</taxon>
        <taxon>Tracheophyta</taxon>
        <taxon>Spermatophyta</taxon>
        <taxon>Magnoliopsida</taxon>
        <taxon>eudicotyledons</taxon>
        <taxon>Gunneridae</taxon>
        <taxon>Pentapetalae</taxon>
        <taxon>Dilleniales</taxon>
        <taxon>Dilleniaceae</taxon>
        <taxon>Dillenia</taxon>
    </lineage>
</organism>
<gene>
    <name evidence="1" type="ORF">RJ641_012147</name>
</gene>
<name>A0AAN8UTB7_9MAGN</name>
<dbReference type="AlphaFoldDB" id="A0AAN8UTB7"/>
<accession>A0AAN8UTB7</accession>
<dbReference type="Proteomes" id="UP001370490">
    <property type="component" value="Unassembled WGS sequence"/>
</dbReference>
<proteinExistence type="predicted"/>
<dbReference type="PANTHER" id="PTHR36727">
    <property type="entry name" value="NAD(P)H-QUINONE OXIDOREDUCTASE SUBUNIT L, CHLOROPLASTIC"/>
    <property type="match status" value="1"/>
</dbReference>
<protein>
    <submittedName>
        <fullName evidence="1">Uncharacterized protein</fullName>
    </submittedName>
</protein>
<dbReference type="EMBL" id="JBAMMX010000019">
    <property type="protein sequence ID" value="KAK6921640.1"/>
    <property type="molecule type" value="Genomic_DNA"/>
</dbReference>
<reference evidence="1 2" key="1">
    <citation type="submission" date="2023-12" db="EMBL/GenBank/DDBJ databases">
        <title>A high-quality genome assembly for Dillenia turbinata (Dilleniales).</title>
        <authorList>
            <person name="Chanderbali A."/>
        </authorList>
    </citation>
    <scope>NUCLEOTIDE SEQUENCE [LARGE SCALE GENOMIC DNA]</scope>
    <source>
        <strain evidence="1">LSX21</strain>
        <tissue evidence="1">Leaf</tissue>
    </source>
</reference>
<evidence type="ECO:0000313" key="2">
    <source>
        <dbReference type="Proteomes" id="UP001370490"/>
    </source>
</evidence>
<evidence type="ECO:0000313" key="1">
    <source>
        <dbReference type="EMBL" id="KAK6921640.1"/>
    </source>
</evidence>
<comment type="caution">
    <text evidence="1">The sequence shown here is derived from an EMBL/GenBank/DDBJ whole genome shotgun (WGS) entry which is preliminary data.</text>
</comment>
<dbReference type="PANTHER" id="PTHR36727:SF2">
    <property type="entry name" value="NAD(P)H-QUINONE OXIDOREDUCTASE SUBUNIT L, CHLOROPLASTIC"/>
    <property type="match status" value="1"/>
</dbReference>
<sequence>MSCSLNSPIPKAWPPLSRSIFTSLSISSEHKTFQNEKPQMKQADRNPPKISNLAIPVAMLLATAEQPAFGVTGVNNEEDFLWVLTQLAIVAFGYFLSCRVWTNHIELAENEMTQEESTGDASAVCGLSSSSFQGHYLFAIDRSFYDSNLQEMIVLLWVPFLNFRKFPRDPSLKHPWSTPEDPSKIKIAYLMYPWPSPEDY</sequence>
<keyword evidence="2" id="KW-1185">Reference proteome</keyword>